<feature type="transmembrane region" description="Helical" evidence="1">
    <location>
        <begin position="6"/>
        <end position="28"/>
    </location>
</feature>
<gene>
    <name evidence="3" type="ORF">SAMN02982931_02350</name>
</gene>
<dbReference type="EMBL" id="FMXQ01000004">
    <property type="protein sequence ID" value="SDB30921.1"/>
    <property type="molecule type" value="Genomic_DNA"/>
</dbReference>
<sequence length="142" mass="15426">MYGQIFFGSLLLAFCAVVYIVCLTVTAVSLERLFGHHKPPYAFKHATLLLGAIVVAIVFGHTIVVWLWSSVFLLSGALPNMEESVYFTLVTYTTLGYGDLTLDESFRVFGTMAAITGLLNFGLSTAFLAAIVLKILPGLKAQ</sequence>
<dbReference type="STRING" id="665467.SAMN02982931_02350"/>
<dbReference type="OrthoDB" id="2974133at2"/>
<organism evidence="3 4">
    <name type="scientific">Bauldia litoralis</name>
    <dbReference type="NCBI Taxonomy" id="665467"/>
    <lineage>
        <taxon>Bacteria</taxon>
        <taxon>Pseudomonadati</taxon>
        <taxon>Pseudomonadota</taxon>
        <taxon>Alphaproteobacteria</taxon>
        <taxon>Hyphomicrobiales</taxon>
        <taxon>Kaistiaceae</taxon>
        <taxon>Bauldia</taxon>
    </lineage>
</organism>
<keyword evidence="1" id="KW-0812">Transmembrane</keyword>
<evidence type="ECO:0000259" key="2">
    <source>
        <dbReference type="Pfam" id="PF07885"/>
    </source>
</evidence>
<evidence type="ECO:0000313" key="4">
    <source>
        <dbReference type="Proteomes" id="UP000199071"/>
    </source>
</evidence>
<feature type="domain" description="Potassium channel" evidence="2">
    <location>
        <begin position="62"/>
        <end position="132"/>
    </location>
</feature>
<evidence type="ECO:0000256" key="1">
    <source>
        <dbReference type="SAM" id="Phobius"/>
    </source>
</evidence>
<dbReference type="Proteomes" id="UP000199071">
    <property type="component" value="Unassembled WGS sequence"/>
</dbReference>
<keyword evidence="1" id="KW-0472">Membrane</keyword>
<dbReference type="Gene3D" id="1.10.287.70">
    <property type="match status" value="1"/>
</dbReference>
<name>A0A1G6CDN2_9HYPH</name>
<proteinExistence type="predicted"/>
<protein>
    <submittedName>
        <fullName evidence="3">Ion channel</fullName>
    </submittedName>
</protein>
<dbReference type="AlphaFoldDB" id="A0A1G6CDN2"/>
<accession>A0A1G6CDN2</accession>
<keyword evidence="4" id="KW-1185">Reference proteome</keyword>
<dbReference type="Pfam" id="PF07885">
    <property type="entry name" value="Ion_trans_2"/>
    <property type="match status" value="1"/>
</dbReference>
<keyword evidence="1" id="KW-1133">Transmembrane helix</keyword>
<dbReference type="InterPro" id="IPR013099">
    <property type="entry name" value="K_chnl_dom"/>
</dbReference>
<feature type="transmembrane region" description="Helical" evidence="1">
    <location>
        <begin position="48"/>
        <end position="68"/>
    </location>
</feature>
<dbReference type="RefSeq" id="WP_090876609.1">
    <property type="nucleotide sequence ID" value="NZ_FMXQ01000004.1"/>
</dbReference>
<reference evidence="3 4" key="1">
    <citation type="submission" date="2016-10" db="EMBL/GenBank/DDBJ databases">
        <authorList>
            <person name="de Groot N.N."/>
        </authorList>
    </citation>
    <scope>NUCLEOTIDE SEQUENCE [LARGE SCALE GENOMIC DNA]</scope>
    <source>
        <strain evidence="3 4">ATCC 35022</strain>
    </source>
</reference>
<feature type="transmembrane region" description="Helical" evidence="1">
    <location>
        <begin position="108"/>
        <end position="133"/>
    </location>
</feature>
<evidence type="ECO:0000313" key="3">
    <source>
        <dbReference type="EMBL" id="SDB30921.1"/>
    </source>
</evidence>
<dbReference type="SUPFAM" id="SSF81324">
    <property type="entry name" value="Voltage-gated potassium channels"/>
    <property type="match status" value="1"/>
</dbReference>